<dbReference type="Proteomes" id="UP001291623">
    <property type="component" value="Unassembled WGS sequence"/>
</dbReference>
<dbReference type="Gene3D" id="3.30.930.10">
    <property type="entry name" value="Bira Bifunctional Protein, Domain 2"/>
    <property type="match status" value="1"/>
</dbReference>
<sequence>MRKFSSNFTISGISAILDHKCSAFSVITDAVAALSCEALGANISSFNNFNDDSSDKDIVSVVAKWKTLLNHSKSVNREPLVSAIPLVHGWTGKVLYLEVKSKYEPDCVTYSQIIYQGGELYSLHYDLTVPFARYVAMKKLPSFKRYQIAKVYRRDNPSKGRYREFYQCDFDIAGQFEKMMPDFEVIKILTELLDELDIGDYEPGNRLAFWRPGDLSWTTVHVSAGGLTDIHYFNELFYVAAHLGGVWVIDVAGPSDPQSIVEPRLVFRTEDYVSRARGIELCLVEVSGALLFLAQFSKFQVWEVDETRGELKEFGQSAMPLRKLVIMGLDRVKRCCSPIVVKTVGGTIFIVMLSTLYGMASICKHWIDEDGNVTPTNQILMAQHLLEASLIAVSHRRRDSTREGEGEERGVVVVVRRRCSDSGAATERDEGKERS</sequence>
<dbReference type="GO" id="GO:0032543">
    <property type="term" value="P:mitochondrial translation"/>
    <property type="evidence" value="ECO:0007669"/>
    <property type="project" value="TreeGrafter"/>
</dbReference>
<organism evidence="2 3">
    <name type="scientific">Anisodus tanguticus</name>
    <dbReference type="NCBI Taxonomy" id="243964"/>
    <lineage>
        <taxon>Eukaryota</taxon>
        <taxon>Viridiplantae</taxon>
        <taxon>Streptophyta</taxon>
        <taxon>Embryophyta</taxon>
        <taxon>Tracheophyta</taxon>
        <taxon>Spermatophyta</taxon>
        <taxon>Magnoliopsida</taxon>
        <taxon>eudicotyledons</taxon>
        <taxon>Gunneridae</taxon>
        <taxon>Pentapetalae</taxon>
        <taxon>asterids</taxon>
        <taxon>lamiids</taxon>
        <taxon>Solanales</taxon>
        <taxon>Solanaceae</taxon>
        <taxon>Solanoideae</taxon>
        <taxon>Hyoscyameae</taxon>
        <taxon>Anisodus</taxon>
    </lineage>
</organism>
<keyword evidence="3" id="KW-1185">Reference proteome</keyword>
<dbReference type="GO" id="GO:0005829">
    <property type="term" value="C:cytosol"/>
    <property type="evidence" value="ECO:0007669"/>
    <property type="project" value="TreeGrafter"/>
</dbReference>
<protein>
    <recommendedName>
        <fullName evidence="1">KIB1-4 beta-propeller domain-containing protein</fullName>
    </recommendedName>
</protein>
<comment type="caution">
    <text evidence="2">The sequence shown here is derived from an EMBL/GenBank/DDBJ whole genome shotgun (WGS) entry which is preliminary data.</text>
</comment>
<evidence type="ECO:0000259" key="1">
    <source>
        <dbReference type="Pfam" id="PF03478"/>
    </source>
</evidence>
<dbReference type="PANTHER" id="PTHR11476:SF7">
    <property type="entry name" value="HISTIDINE--TRNA LIGASE"/>
    <property type="match status" value="1"/>
</dbReference>
<dbReference type="GO" id="GO:0003723">
    <property type="term" value="F:RNA binding"/>
    <property type="evidence" value="ECO:0007669"/>
    <property type="project" value="TreeGrafter"/>
</dbReference>
<evidence type="ECO:0000313" key="2">
    <source>
        <dbReference type="EMBL" id="KAK4365260.1"/>
    </source>
</evidence>
<evidence type="ECO:0000313" key="3">
    <source>
        <dbReference type="Proteomes" id="UP001291623"/>
    </source>
</evidence>
<dbReference type="SUPFAM" id="SSF55681">
    <property type="entry name" value="Class II aaRS and biotin synthetases"/>
    <property type="match status" value="1"/>
</dbReference>
<dbReference type="InterPro" id="IPR045864">
    <property type="entry name" value="aa-tRNA-synth_II/BPL/LPL"/>
</dbReference>
<dbReference type="InterPro" id="IPR005174">
    <property type="entry name" value="KIB1-4_b-propeller"/>
</dbReference>
<dbReference type="GO" id="GO:0006427">
    <property type="term" value="P:histidyl-tRNA aminoacylation"/>
    <property type="evidence" value="ECO:0007669"/>
    <property type="project" value="TreeGrafter"/>
</dbReference>
<dbReference type="Pfam" id="PF03478">
    <property type="entry name" value="Beta-prop_KIB1-4"/>
    <property type="match status" value="1"/>
</dbReference>
<accession>A0AAE1VMD4</accession>
<proteinExistence type="predicted"/>
<dbReference type="PANTHER" id="PTHR11476">
    <property type="entry name" value="HISTIDYL-TRNA SYNTHETASE"/>
    <property type="match status" value="1"/>
</dbReference>
<feature type="domain" description="KIB1-4 beta-propeller" evidence="1">
    <location>
        <begin position="204"/>
        <end position="318"/>
    </location>
</feature>
<dbReference type="GO" id="GO:0005739">
    <property type="term" value="C:mitochondrion"/>
    <property type="evidence" value="ECO:0007669"/>
    <property type="project" value="TreeGrafter"/>
</dbReference>
<reference evidence="2" key="1">
    <citation type="submission" date="2023-12" db="EMBL/GenBank/DDBJ databases">
        <title>Genome assembly of Anisodus tanguticus.</title>
        <authorList>
            <person name="Wang Y.-J."/>
        </authorList>
    </citation>
    <scope>NUCLEOTIDE SEQUENCE</scope>
    <source>
        <strain evidence="2">KB-2021</strain>
        <tissue evidence="2">Leaf</tissue>
    </source>
</reference>
<dbReference type="AlphaFoldDB" id="A0AAE1VMD4"/>
<name>A0AAE1VMD4_9SOLA</name>
<gene>
    <name evidence="2" type="ORF">RND71_016618</name>
</gene>
<dbReference type="GO" id="GO:0004821">
    <property type="term" value="F:histidine-tRNA ligase activity"/>
    <property type="evidence" value="ECO:0007669"/>
    <property type="project" value="TreeGrafter"/>
</dbReference>
<dbReference type="EMBL" id="JAVYJV010000008">
    <property type="protein sequence ID" value="KAK4365260.1"/>
    <property type="molecule type" value="Genomic_DNA"/>
</dbReference>